<dbReference type="NCBIfam" id="TIGR00756">
    <property type="entry name" value="PPR"/>
    <property type="match status" value="6"/>
</dbReference>
<dbReference type="InterPro" id="IPR050667">
    <property type="entry name" value="PPR-containing_protein"/>
</dbReference>
<feature type="repeat" description="PPR" evidence="4">
    <location>
        <begin position="346"/>
        <end position="380"/>
    </location>
</feature>
<dbReference type="EMBL" id="OZ075140">
    <property type="protein sequence ID" value="CAL5024762.1"/>
    <property type="molecule type" value="Genomic_DNA"/>
</dbReference>
<comment type="similarity">
    <text evidence="1">Belongs to the PPR family. P subfamily.</text>
</comment>
<dbReference type="InterPro" id="IPR002885">
    <property type="entry name" value="PPR_rpt"/>
</dbReference>
<evidence type="ECO:0000256" key="1">
    <source>
        <dbReference type="ARBA" id="ARBA00007626"/>
    </source>
</evidence>
<dbReference type="Proteomes" id="UP001497457">
    <property type="component" value="Chromosome 30rd"/>
</dbReference>
<evidence type="ECO:0000313" key="5">
    <source>
        <dbReference type="EMBL" id="CAL5024762.1"/>
    </source>
</evidence>
<organism evidence="6 7">
    <name type="scientific">Urochloa decumbens</name>
    <dbReference type="NCBI Taxonomy" id="240449"/>
    <lineage>
        <taxon>Eukaryota</taxon>
        <taxon>Viridiplantae</taxon>
        <taxon>Streptophyta</taxon>
        <taxon>Embryophyta</taxon>
        <taxon>Tracheophyta</taxon>
        <taxon>Spermatophyta</taxon>
        <taxon>Magnoliopsida</taxon>
        <taxon>Liliopsida</taxon>
        <taxon>Poales</taxon>
        <taxon>Poaceae</taxon>
        <taxon>PACMAD clade</taxon>
        <taxon>Panicoideae</taxon>
        <taxon>Panicodae</taxon>
        <taxon>Paniceae</taxon>
        <taxon>Melinidinae</taxon>
        <taxon>Urochloa</taxon>
    </lineage>
</organism>
<dbReference type="Pfam" id="PF01535">
    <property type="entry name" value="PPR"/>
    <property type="match status" value="2"/>
</dbReference>
<keyword evidence="2" id="KW-0677">Repeat</keyword>
<keyword evidence="7" id="KW-1185">Reference proteome</keyword>
<dbReference type="Gene3D" id="1.25.40.10">
    <property type="entry name" value="Tetratricopeptide repeat domain"/>
    <property type="match status" value="5"/>
</dbReference>
<evidence type="ECO:0000256" key="3">
    <source>
        <dbReference type="ARBA" id="ARBA00022946"/>
    </source>
</evidence>
<dbReference type="InterPro" id="IPR011990">
    <property type="entry name" value="TPR-like_helical_dom_sf"/>
</dbReference>
<name>A0ABC9GWQ0_9POAL</name>
<proteinExistence type="inferred from homology"/>
<feature type="repeat" description="PPR" evidence="4">
    <location>
        <begin position="100"/>
        <end position="134"/>
    </location>
</feature>
<dbReference type="PROSITE" id="PS51375">
    <property type="entry name" value="PPR"/>
    <property type="match status" value="6"/>
</dbReference>
<sequence>MPAGAWPAVAASTSAPLSAAVRAAMRTLGGLLPRAHRPHSTTPTTTTASDAAAAAASSSSSHTLHDYNRLLGAFARDGDGDAALRVLRRMRLSSPACAPTAVSYTSAMSALAKAGRPADAASLFDDMLANGVAPDRAAFSLLLHVYSSHLHLPAAAHSVLLWMTRLGLPPTPIDYTDLIFSFCCAGRLADALQLLDEMRALNYPLTPHTFAPILKVFCDNADIQAAEALISSMRWSGCLPDVVIYNIYIQGLCKMGYFDAVEQVIDESSRNGWVPDAVTYSTYVAGLCRFGYLEEAFRQLEIMLAKGLQLTVVGLNILLDYVAQDLDMWAGKEVLERCQELGFVVDVVTYNTVMDHFSKKGKWLRVLKLFTDLLKKPITPNEQTYNILISCLCRAGKFQFAKFVFSSKGFVADTVTCNILIHEFYEAGKEGELGFLFADVNAGKIAPDTITYNTLVDCLFRSGRRSEAANFVRHIDDGYPTEPVAHLTYWLVRSGNIREALKLFDDMQIKGLVLDSSIYANVIKAFCRKGPSECSDMSQLCSVLDRMLGIG</sequence>
<gene>
    <name evidence="6" type="ORF">URODEC1_LOCUS119506</name>
    <name evidence="5" type="ORF">URODEC1_LOCUS77695</name>
</gene>
<dbReference type="Pfam" id="PF12854">
    <property type="entry name" value="PPR_1"/>
    <property type="match status" value="2"/>
</dbReference>
<protein>
    <recommendedName>
        <fullName evidence="8">Pentatricopeptide repeat-containing protein</fullName>
    </recommendedName>
</protein>
<feature type="repeat" description="PPR" evidence="4">
    <location>
        <begin position="241"/>
        <end position="275"/>
    </location>
</feature>
<dbReference type="EMBL" id="CAXIPR030000356">
    <property type="protein sequence ID" value="CAM0145846.1"/>
    <property type="molecule type" value="Genomic_DNA"/>
</dbReference>
<dbReference type="PANTHER" id="PTHR47939">
    <property type="entry name" value="MEMBRANE-ASSOCIATED SALT-INDUCIBLE PROTEIN-LIKE"/>
    <property type="match status" value="1"/>
</dbReference>
<dbReference type="Pfam" id="PF13041">
    <property type="entry name" value="PPR_2"/>
    <property type="match status" value="3"/>
</dbReference>
<evidence type="ECO:0000313" key="6">
    <source>
        <dbReference type="EMBL" id="CAM0145846.1"/>
    </source>
</evidence>
<feature type="repeat" description="PPR" evidence="4">
    <location>
        <begin position="171"/>
        <end position="205"/>
    </location>
</feature>
<reference evidence="6 7" key="1">
    <citation type="submission" date="2024-10" db="EMBL/GenBank/DDBJ databases">
        <authorList>
            <person name="Ryan C."/>
        </authorList>
    </citation>
    <scope>NUCLEOTIDE SEQUENCE [LARGE SCALE GENOMIC DNA]</scope>
</reference>
<evidence type="ECO:0008006" key="8">
    <source>
        <dbReference type="Google" id="ProtNLM"/>
    </source>
</evidence>
<dbReference type="AlphaFoldDB" id="A0ABC9GWQ0"/>
<evidence type="ECO:0000256" key="4">
    <source>
        <dbReference type="PROSITE-ProRule" id="PRU00708"/>
    </source>
</evidence>
<feature type="repeat" description="PPR" evidence="4">
    <location>
        <begin position="206"/>
        <end position="240"/>
    </location>
</feature>
<feature type="repeat" description="PPR" evidence="4">
    <location>
        <begin position="276"/>
        <end position="310"/>
    </location>
</feature>
<evidence type="ECO:0000256" key="2">
    <source>
        <dbReference type="ARBA" id="ARBA00022737"/>
    </source>
</evidence>
<dbReference type="PANTHER" id="PTHR47939:SF15">
    <property type="entry name" value="PENTACOTRIPEPTIDE-REPEAT REGION OF PRORP DOMAIN-CONTAINING PROTEIN"/>
    <property type="match status" value="1"/>
</dbReference>
<keyword evidence="3" id="KW-0809">Transit peptide</keyword>
<dbReference type="Proteomes" id="UP001497457">
    <property type="component" value="Unassembled WGS sequence"/>
</dbReference>
<accession>A0ABC9GWQ0</accession>
<evidence type="ECO:0000313" key="7">
    <source>
        <dbReference type="Proteomes" id="UP001497457"/>
    </source>
</evidence>